<dbReference type="OrthoDB" id="10029313at2759"/>
<evidence type="ECO:0008006" key="3">
    <source>
        <dbReference type="Google" id="ProtNLM"/>
    </source>
</evidence>
<proteinExistence type="predicted"/>
<gene>
    <name evidence="1" type="ORF">DILT_LOCUS5520</name>
</gene>
<dbReference type="EMBL" id="UYRU01047585">
    <property type="protein sequence ID" value="VDN09689.1"/>
    <property type="molecule type" value="Genomic_DNA"/>
</dbReference>
<organism evidence="1 2">
    <name type="scientific">Dibothriocephalus latus</name>
    <name type="common">Fish tapeworm</name>
    <name type="synonym">Diphyllobothrium latum</name>
    <dbReference type="NCBI Taxonomy" id="60516"/>
    <lineage>
        <taxon>Eukaryota</taxon>
        <taxon>Metazoa</taxon>
        <taxon>Spiralia</taxon>
        <taxon>Lophotrochozoa</taxon>
        <taxon>Platyhelminthes</taxon>
        <taxon>Cestoda</taxon>
        <taxon>Eucestoda</taxon>
        <taxon>Diphyllobothriidea</taxon>
        <taxon>Diphyllobothriidae</taxon>
        <taxon>Dibothriocephalus</taxon>
    </lineage>
</organism>
<protein>
    <recommendedName>
        <fullName evidence="3">Reverse transcriptase domain-containing protein</fullName>
    </recommendedName>
</protein>
<name>A0A3P7NJY2_DIBLA</name>
<keyword evidence="2" id="KW-1185">Reference proteome</keyword>
<dbReference type="AlphaFoldDB" id="A0A3P7NJY2"/>
<sequence>MIFKKPKSYGGSIAGMHSNIRADKVTVSAVQISDRRCGYYGPFLSTRFLEKAKGLSLLPSDFMAFIFVPISKGPAVETVELLLRSKYDETENRLRHAQIFQLLKFCPRMYNTFDRTIYEQVGGTPMGSPMPGLIAKIVLQRLESLVFQYHRPTF</sequence>
<dbReference type="Proteomes" id="UP000281553">
    <property type="component" value="Unassembled WGS sequence"/>
</dbReference>
<evidence type="ECO:0000313" key="1">
    <source>
        <dbReference type="EMBL" id="VDN09689.1"/>
    </source>
</evidence>
<accession>A0A3P7NJY2</accession>
<reference evidence="1 2" key="1">
    <citation type="submission" date="2018-11" db="EMBL/GenBank/DDBJ databases">
        <authorList>
            <consortium name="Pathogen Informatics"/>
        </authorList>
    </citation>
    <scope>NUCLEOTIDE SEQUENCE [LARGE SCALE GENOMIC DNA]</scope>
</reference>
<evidence type="ECO:0000313" key="2">
    <source>
        <dbReference type="Proteomes" id="UP000281553"/>
    </source>
</evidence>